<proteinExistence type="predicted"/>
<sequence>MAEFAARGAGRIYFDQPECDAMVPVAQQIVGAVRDGDAGPMLDLLAQAAQVGGVQWRFVLIVTLAAMVPDDLPPRRLLAWMDRDPL</sequence>
<keyword evidence="2" id="KW-1185">Reference proteome</keyword>
<dbReference type="Proteomes" id="UP001589783">
    <property type="component" value="Unassembled WGS sequence"/>
</dbReference>
<evidence type="ECO:0000313" key="2">
    <source>
        <dbReference type="Proteomes" id="UP001589783"/>
    </source>
</evidence>
<accession>A0ABV6H7D1</accession>
<protein>
    <recommendedName>
        <fullName evidence="3">TetR family transcriptional regulator</fullName>
    </recommendedName>
</protein>
<name>A0ABV6H7D1_9ACTN</name>
<gene>
    <name evidence="1" type="ORF">ACFFJD_06525</name>
</gene>
<evidence type="ECO:0008006" key="3">
    <source>
        <dbReference type="Google" id="ProtNLM"/>
    </source>
</evidence>
<evidence type="ECO:0000313" key="1">
    <source>
        <dbReference type="EMBL" id="MFC0314504.1"/>
    </source>
</evidence>
<organism evidence="1 2">
    <name type="scientific">Gordonia phosphorivorans</name>
    <dbReference type="NCBI Taxonomy" id="1056982"/>
    <lineage>
        <taxon>Bacteria</taxon>
        <taxon>Bacillati</taxon>
        <taxon>Actinomycetota</taxon>
        <taxon>Actinomycetes</taxon>
        <taxon>Mycobacteriales</taxon>
        <taxon>Gordoniaceae</taxon>
        <taxon>Gordonia</taxon>
    </lineage>
</organism>
<comment type="caution">
    <text evidence="1">The sequence shown here is derived from an EMBL/GenBank/DDBJ whole genome shotgun (WGS) entry which is preliminary data.</text>
</comment>
<reference evidence="1 2" key="1">
    <citation type="submission" date="2024-09" db="EMBL/GenBank/DDBJ databases">
        <authorList>
            <person name="Sun Q."/>
            <person name="Mori K."/>
        </authorList>
    </citation>
    <scope>NUCLEOTIDE SEQUENCE [LARGE SCALE GENOMIC DNA]</scope>
    <source>
        <strain evidence="1 2">CCM 7957</strain>
    </source>
</reference>
<dbReference type="EMBL" id="JBHLWV010000016">
    <property type="protein sequence ID" value="MFC0314504.1"/>
    <property type="molecule type" value="Genomic_DNA"/>
</dbReference>
<dbReference type="RefSeq" id="WP_382362349.1">
    <property type="nucleotide sequence ID" value="NZ_JBHLWV010000016.1"/>
</dbReference>